<keyword evidence="2" id="KW-1185">Reference proteome</keyword>
<name>E4L036_9FIRM</name>
<evidence type="ECO:0000313" key="1">
    <source>
        <dbReference type="EMBL" id="EFR32516.1"/>
    </source>
</evidence>
<sequence length="72" mass="8831">MKNYEIIKIYKVIKINELIKIDEVIETHKFIRIYEFSKLNNKEENFKYDIGYKIINQDLEIISICFIKMLKI</sequence>
<proteinExistence type="predicted"/>
<gene>
    <name evidence="1" type="ORF">HMPREF9286_0674</name>
</gene>
<comment type="caution">
    <text evidence="1">The sequence shown here is derived from an EMBL/GenBank/DDBJ whole genome shotgun (WGS) entry which is preliminary data.</text>
</comment>
<accession>E4L036</accession>
<protein>
    <submittedName>
        <fullName evidence="1">Uncharacterized protein</fullName>
    </submittedName>
</protein>
<evidence type="ECO:0000313" key="2">
    <source>
        <dbReference type="Proteomes" id="UP000003705"/>
    </source>
</evidence>
<dbReference type="Proteomes" id="UP000003705">
    <property type="component" value="Unassembled WGS sequence"/>
</dbReference>
<organism evidence="1 2">
    <name type="scientific">Peptoniphilus harei ACS-146-V-Sch2b</name>
    <dbReference type="NCBI Taxonomy" id="908338"/>
    <lineage>
        <taxon>Bacteria</taxon>
        <taxon>Bacillati</taxon>
        <taxon>Bacillota</taxon>
        <taxon>Tissierellia</taxon>
        <taxon>Tissierellales</taxon>
        <taxon>Peptoniphilaceae</taxon>
        <taxon>Peptoniphilus</taxon>
    </lineage>
</organism>
<dbReference type="AlphaFoldDB" id="E4L036"/>
<dbReference type="RefSeq" id="WP_005957671.1">
    <property type="nucleotide sequence ID" value="NZ_AENP01000026.1"/>
</dbReference>
<dbReference type="EMBL" id="AENP01000026">
    <property type="protein sequence ID" value="EFR32516.1"/>
    <property type="molecule type" value="Genomic_DNA"/>
</dbReference>
<reference evidence="1 2" key="1">
    <citation type="submission" date="2010-10" db="EMBL/GenBank/DDBJ databases">
        <authorList>
            <person name="Durkin A.S."/>
            <person name="Madupu R."/>
            <person name="Torralba M."/>
            <person name="Gillis M."/>
            <person name="Methe B."/>
            <person name="Sutton G."/>
            <person name="Nelson K.E."/>
        </authorList>
    </citation>
    <scope>NUCLEOTIDE SEQUENCE [LARGE SCALE GENOMIC DNA]</scope>
    <source>
        <strain evidence="1 2">ACS-146-V-Sch2b</strain>
    </source>
</reference>